<dbReference type="PROSITE" id="PS50011">
    <property type="entry name" value="PROTEIN_KINASE_DOM"/>
    <property type="match status" value="1"/>
</dbReference>
<dbReference type="InterPro" id="IPR008271">
    <property type="entry name" value="Ser/Thr_kinase_AS"/>
</dbReference>
<keyword evidence="3 6" id="KW-0547">Nucleotide-binding</keyword>
<evidence type="ECO:0000313" key="10">
    <source>
        <dbReference type="EMBL" id="OHT08503.1"/>
    </source>
</evidence>
<keyword evidence="11" id="KW-1185">Reference proteome</keyword>
<dbReference type="FunFam" id="3.30.200.20:FF:000042">
    <property type="entry name" value="Aurora kinase A"/>
    <property type="match status" value="1"/>
</dbReference>
<dbReference type="OrthoDB" id="40902at2759"/>
<keyword evidence="4 10" id="KW-0418">Kinase</keyword>
<dbReference type="GO" id="GO:0005524">
    <property type="term" value="F:ATP binding"/>
    <property type="evidence" value="ECO:0007669"/>
    <property type="project" value="UniProtKB-UniRule"/>
</dbReference>
<comment type="caution">
    <text evidence="10">The sequence shown here is derived from an EMBL/GenBank/DDBJ whole genome shotgun (WGS) entry which is preliminary data.</text>
</comment>
<evidence type="ECO:0000256" key="8">
    <source>
        <dbReference type="SAM" id="MobiDB-lite"/>
    </source>
</evidence>
<dbReference type="PANTHER" id="PTHR24346">
    <property type="entry name" value="MAP/MICROTUBULE AFFINITY-REGULATING KINASE"/>
    <property type="match status" value="1"/>
</dbReference>
<name>A0A1J4KAP6_9EUKA</name>
<dbReference type="EMBL" id="MLAK01000665">
    <property type="protein sequence ID" value="OHT08503.1"/>
    <property type="molecule type" value="Genomic_DNA"/>
</dbReference>
<dbReference type="GO" id="GO:0004674">
    <property type="term" value="F:protein serine/threonine kinase activity"/>
    <property type="evidence" value="ECO:0007669"/>
    <property type="project" value="UniProtKB-KW"/>
</dbReference>
<evidence type="ECO:0000256" key="2">
    <source>
        <dbReference type="ARBA" id="ARBA00022679"/>
    </source>
</evidence>
<protein>
    <submittedName>
        <fullName evidence="10">CAMK family protein kinase</fullName>
    </submittedName>
</protein>
<dbReference type="SMART" id="SM00220">
    <property type="entry name" value="S_TKc"/>
    <property type="match status" value="1"/>
</dbReference>
<dbReference type="Proteomes" id="UP000179807">
    <property type="component" value="Unassembled WGS sequence"/>
</dbReference>
<evidence type="ECO:0000256" key="4">
    <source>
        <dbReference type="ARBA" id="ARBA00022777"/>
    </source>
</evidence>
<evidence type="ECO:0000256" key="3">
    <source>
        <dbReference type="ARBA" id="ARBA00022741"/>
    </source>
</evidence>
<evidence type="ECO:0000256" key="6">
    <source>
        <dbReference type="PROSITE-ProRule" id="PRU10141"/>
    </source>
</evidence>
<dbReference type="InterPro" id="IPR011009">
    <property type="entry name" value="Kinase-like_dom_sf"/>
</dbReference>
<keyword evidence="2" id="KW-0808">Transferase</keyword>
<dbReference type="PROSITE" id="PS00107">
    <property type="entry name" value="PROTEIN_KINASE_ATP"/>
    <property type="match status" value="1"/>
</dbReference>
<dbReference type="PROSITE" id="PS00108">
    <property type="entry name" value="PROTEIN_KINASE_ST"/>
    <property type="match status" value="1"/>
</dbReference>
<proteinExistence type="inferred from homology"/>
<dbReference type="Pfam" id="PF00069">
    <property type="entry name" value="Pkinase"/>
    <property type="match status" value="1"/>
</dbReference>
<sequence length="477" mass="54556">MTFNYPNQVNNHYHANHTQYNAYISQNHCGNNTNFHNENFNFENQQNSKNNQTQCLLELPSSQNIPIPKNIGPYTFRASIGKGSFSEVRLAFNNETRIYYACKIVRRSEIDNSPKRMKGFEDEIRVMQKIHHKGIVELVDLIKDDHFYYIILEYCANGELFDYICDKRRIYEAEAKKLIKQILLSVQYIHSLGIAHRDLKPENLLIDSFGNIKIADFGFSKLFEKDHLSSTICGTLLYLSPEVLSGSKYDPFKSDIWAIGVILYAVLTGMSPWTEKSDSGKIKQIKSGDYTTPNFLSDSCRNLITRLMCVDPNQRISIEEALEHPWLKDVQIPDLYDSYVKATISPKKVDQFFQPFEMALNAISPEKEVGIELKSAPLSPEKSSDSITNQKVETTSKNNDQKSIGCNVQKKVNQHTNRTRKVLYAPKPKSTESIRRKYLLTRPHAANGGLLFANNKNNGGNLNKSNFNRTARKITCL</sequence>
<accession>A0A1J4KAP6</accession>
<evidence type="ECO:0000256" key="7">
    <source>
        <dbReference type="RuleBase" id="RU000304"/>
    </source>
</evidence>
<keyword evidence="1 7" id="KW-0723">Serine/threonine-protein kinase</keyword>
<reference evidence="10" key="1">
    <citation type="submission" date="2016-10" db="EMBL/GenBank/DDBJ databases">
        <authorList>
            <person name="Benchimol M."/>
            <person name="Almeida L.G."/>
            <person name="Vasconcelos A.T."/>
            <person name="Perreira-Neves A."/>
            <person name="Rosa I.A."/>
            <person name="Tasca T."/>
            <person name="Bogo M.R."/>
            <person name="de Souza W."/>
        </authorList>
    </citation>
    <scope>NUCLEOTIDE SEQUENCE [LARGE SCALE GENOMIC DNA]</scope>
    <source>
        <strain evidence="10">K</strain>
    </source>
</reference>
<evidence type="ECO:0000256" key="1">
    <source>
        <dbReference type="ARBA" id="ARBA00022527"/>
    </source>
</evidence>
<keyword evidence="5 6" id="KW-0067">ATP-binding</keyword>
<evidence type="ECO:0000259" key="9">
    <source>
        <dbReference type="PROSITE" id="PS50011"/>
    </source>
</evidence>
<dbReference type="InterPro" id="IPR017441">
    <property type="entry name" value="Protein_kinase_ATP_BS"/>
</dbReference>
<comment type="similarity">
    <text evidence="7">Belongs to the protein kinase superfamily.</text>
</comment>
<dbReference type="GeneID" id="94837556"/>
<feature type="binding site" evidence="6">
    <location>
        <position position="103"/>
    </location>
    <ligand>
        <name>ATP</name>
        <dbReference type="ChEBI" id="CHEBI:30616"/>
    </ligand>
</feature>
<evidence type="ECO:0000313" key="11">
    <source>
        <dbReference type="Proteomes" id="UP000179807"/>
    </source>
</evidence>
<dbReference type="Gene3D" id="1.10.510.10">
    <property type="entry name" value="Transferase(Phosphotransferase) domain 1"/>
    <property type="match status" value="1"/>
</dbReference>
<dbReference type="VEuPathDB" id="TrichDB:TRFO_22915"/>
<gene>
    <name evidence="10" type="ORF">TRFO_22915</name>
</gene>
<evidence type="ECO:0000256" key="5">
    <source>
        <dbReference type="ARBA" id="ARBA00022840"/>
    </source>
</evidence>
<feature type="domain" description="Protein kinase" evidence="9">
    <location>
        <begin position="74"/>
        <end position="327"/>
    </location>
</feature>
<dbReference type="SUPFAM" id="SSF56112">
    <property type="entry name" value="Protein kinase-like (PK-like)"/>
    <property type="match status" value="1"/>
</dbReference>
<dbReference type="GO" id="GO:0035556">
    <property type="term" value="P:intracellular signal transduction"/>
    <property type="evidence" value="ECO:0007669"/>
    <property type="project" value="TreeGrafter"/>
</dbReference>
<dbReference type="AlphaFoldDB" id="A0A1J4KAP6"/>
<feature type="region of interest" description="Disordered" evidence="8">
    <location>
        <begin position="375"/>
        <end position="403"/>
    </location>
</feature>
<dbReference type="FunFam" id="1.10.510.10:FF:000956">
    <property type="entry name" value="CAMK family protein kinase"/>
    <property type="match status" value="1"/>
</dbReference>
<dbReference type="CDD" id="cd14003">
    <property type="entry name" value="STKc_AMPK-like"/>
    <property type="match status" value="1"/>
</dbReference>
<dbReference type="PANTHER" id="PTHR24346:SF82">
    <property type="entry name" value="KP78A-RELATED"/>
    <property type="match status" value="1"/>
</dbReference>
<dbReference type="InterPro" id="IPR000719">
    <property type="entry name" value="Prot_kinase_dom"/>
</dbReference>
<feature type="compositionally biased region" description="Polar residues" evidence="8">
    <location>
        <begin position="385"/>
        <end position="403"/>
    </location>
</feature>
<dbReference type="GO" id="GO:0005737">
    <property type="term" value="C:cytoplasm"/>
    <property type="evidence" value="ECO:0007669"/>
    <property type="project" value="TreeGrafter"/>
</dbReference>
<organism evidence="10 11">
    <name type="scientific">Tritrichomonas foetus</name>
    <dbReference type="NCBI Taxonomy" id="1144522"/>
    <lineage>
        <taxon>Eukaryota</taxon>
        <taxon>Metamonada</taxon>
        <taxon>Parabasalia</taxon>
        <taxon>Tritrichomonadida</taxon>
        <taxon>Tritrichomonadidae</taxon>
        <taxon>Tritrichomonas</taxon>
    </lineage>
</organism>
<dbReference type="RefSeq" id="XP_068361639.1">
    <property type="nucleotide sequence ID" value="XM_068502852.1"/>
</dbReference>